<organism evidence="6 7">
    <name type="scientific">Symmachiella dynata</name>
    <dbReference type="NCBI Taxonomy" id="2527995"/>
    <lineage>
        <taxon>Bacteria</taxon>
        <taxon>Pseudomonadati</taxon>
        <taxon>Planctomycetota</taxon>
        <taxon>Planctomycetia</taxon>
        <taxon>Planctomycetales</taxon>
        <taxon>Planctomycetaceae</taxon>
        <taxon>Symmachiella</taxon>
    </lineage>
</organism>
<dbReference type="PANTHER" id="PTHR11727:SF14">
    <property type="entry name" value="BLL8166 PROTEIN"/>
    <property type="match status" value="1"/>
</dbReference>
<protein>
    <submittedName>
        <fullName evidence="6">16S ribosomal RNA methyltransferase KsgA/Dim1 family protein</fullName>
    </submittedName>
</protein>
<name>A0A517ZV64_9PLAN</name>
<gene>
    <name evidence="6" type="ORF">Mal52_48870</name>
</gene>
<evidence type="ECO:0000313" key="7">
    <source>
        <dbReference type="Proteomes" id="UP000319383"/>
    </source>
</evidence>
<evidence type="ECO:0000256" key="3">
    <source>
        <dbReference type="ARBA" id="ARBA00022691"/>
    </source>
</evidence>
<dbReference type="Gene3D" id="3.40.50.150">
    <property type="entry name" value="Vaccinia Virus protein VP39"/>
    <property type="match status" value="1"/>
</dbReference>
<dbReference type="GO" id="GO:0000179">
    <property type="term" value="F:rRNA (adenine-N6,N6-)-dimethyltransferase activity"/>
    <property type="evidence" value="ECO:0007669"/>
    <property type="project" value="TreeGrafter"/>
</dbReference>
<evidence type="ECO:0000256" key="1">
    <source>
        <dbReference type="ARBA" id="ARBA00022603"/>
    </source>
</evidence>
<keyword evidence="7" id="KW-1185">Reference proteome</keyword>
<dbReference type="CDD" id="cd02440">
    <property type="entry name" value="AdoMet_MTases"/>
    <property type="match status" value="1"/>
</dbReference>
<feature type="domain" description="Methyltransferase" evidence="5">
    <location>
        <begin position="55"/>
        <end position="154"/>
    </location>
</feature>
<keyword evidence="1 6" id="KW-0489">Methyltransferase</keyword>
<sequence length="220" mass="24741">MSELHTNKASWPADWLRFVRGFLANPNKVASIVPSSQYLQHRISLLPCVQSAEFVIELGPGTGETTLALLRRMPPTSQLLCIEIVPEFVEHLQQIRDPRLNVVQGNALDLAEILAERNLPMPNTVVSGIPFSHLSLTEGRELVRIIHSVLAPQGTFLAYQFRDRISELADEVFGEPQTSFVFWNIPPLRIWQWEKSSQSPPIAAPKYHESVPMASINDLT</sequence>
<dbReference type="SUPFAM" id="SSF53335">
    <property type="entry name" value="S-adenosyl-L-methionine-dependent methyltransferases"/>
    <property type="match status" value="1"/>
</dbReference>
<proteinExistence type="predicted"/>
<dbReference type="RefSeq" id="WP_145378890.1">
    <property type="nucleotide sequence ID" value="NZ_CP036276.1"/>
</dbReference>
<dbReference type="KEGG" id="sdyn:Mal52_48870"/>
<evidence type="ECO:0000259" key="5">
    <source>
        <dbReference type="Pfam" id="PF13649"/>
    </source>
</evidence>
<evidence type="ECO:0000313" key="6">
    <source>
        <dbReference type="EMBL" id="QDU46368.1"/>
    </source>
</evidence>
<evidence type="ECO:0000256" key="4">
    <source>
        <dbReference type="ARBA" id="ARBA00022884"/>
    </source>
</evidence>
<dbReference type="InterPro" id="IPR041698">
    <property type="entry name" value="Methyltransf_25"/>
</dbReference>
<accession>A0A517ZV64</accession>
<dbReference type="AlphaFoldDB" id="A0A517ZV64"/>
<dbReference type="PANTHER" id="PTHR11727">
    <property type="entry name" value="DIMETHYLADENOSINE TRANSFERASE"/>
    <property type="match status" value="1"/>
</dbReference>
<dbReference type="Proteomes" id="UP000319383">
    <property type="component" value="Chromosome"/>
</dbReference>
<dbReference type="GO" id="GO:0003723">
    <property type="term" value="F:RNA binding"/>
    <property type="evidence" value="ECO:0007669"/>
    <property type="project" value="UniProtKB-KW"/>
</dbReference>
<keyword evidence="4" id="KW-0694">RNA-binding</keyword>
<evidence type="ECO:0000256" key="2">
    <source>
        <dbReference type="ARBA" id="ARBA00022679"/>
    </source>
</evidence>
<keyword evidence="3" id="KW-0949">S-adenosyl-L-methionine</keyword>
<dbReference type="EMBL" id="CP036276">
    <property type="protein sequence ID" value="QDU46368.1"/>
    <property type="molecule type" value="Genomic_DNA"/>
</dbReference>
<reference evidence="6 7" key="1">
    <citation type="submission" date="2019-02" db="EMBL/GenBank/DDBJ databases">
        <title>Deep-cultivation of Planctomycetes and their phenomic and genomic characterization uncovers novel biology.</title>
        <authorList>
            <person name="Wiegand S."/>
            <person name="Jogler M."/>
            <person name="Boedeker C."/>
            <person name="Pinto D."/>
            <person name="Vollmers J."/>
            <person name="Rivas-Marin E."/>
            <person name="Kohn T."/>
            <person name="Peeters S.H."/>
            <person name="Heuer A."/>
            <person name="Rast P."/>
            <person name="Oberbeckmann S."/>
            <person name="Bunk B."/>
            <person name="Jeske O."/>
            <person name="Meyerdierks A."/>
            <person name="Storesund J.E."/>
            <person name="Kallscheuer N."/>
            <person name="Luecker S."/>
            <person name="Lage O.M."/>
            <person name="Pohl T."/>
            <person name="Merkel B.J."/>
            <person name="Hornburger P."/>
            <person name="Mueller R.-W."/>
            <person name="Bruemmer F."/>
            <person name="Labrenz M."/>
            <person name="Spormann A.M."/>
            <person name="Op den Camp H."/>
            <person name="Overmann J."/>
            <person name="Amann R."/>
            <person name="Jetten M.S.M."/>
            <person name="Mascher T."/>
            <person name="Medema M.H."/>
            <person name="Devos D.P."/>
            <person name="Kaster A.-K."/>
            <person name="Ovreas L."/>
            <person name="Rohde M."/>
            <person name="Galperin M.Y."/>
            <person name="Jogler C."/>
        </authorList>
    </citation>
    <scope>NUCLEOTIDE SEQUENCE [LARGE SCALE GENOMIC DNA]</scope>
    <source>
        <strain evidence="6 7">Mal52</strain>
    </source>
</reference>
<dbReference type="Pfam" id="PF13649">
    <property type="entry name" value="Methyltransf_25"/>
    <property type="match status" value="1"/>
</dbReference>
<dbReference type="InterPro" id="IPR001737">
    <property type="entry name" value="KsgA/Erm"/>
</dbReference>
<dbReference type="InterPro" id="IPR029063">
    <property type="entry name" value="SAM-dependent_MTases_sf"/>
</dbReference>
<keyword evidence="2 6" id="KW-0808">Transferase</keyword>